<feature type="modified residue" description="4-aspartylphosphate" evidence="1">
    <location>
        <position position="61"/>
    </location>
</feature>
<proteinExistence type="predicted"/>
<evidence type="ECO:0000259" key="2">
    <source>
        <dbReference type="PROSITE" id="PS50110"/>
    </source>
</evidence>
<dbReference type="RefSeq" id="WP_189011715.1">
    <property type="nucleotide sequence ID" value="NZ_BMPP01000025.1"/>
</dbReference>
<keyword evidence="1" id="KW-0597">Phosphoprotein</keyword>
<name>A0ABQ2F1V1_9DEIO</name>
<dbReference type="PROSITE" id="PS50110">
    <property type="entry name" value="RESPONSE_REGULATORY"/>
    <property type="match status" value="1"/>
</dbReference>
<organism evidence="3 4">
    <name type="scientific">Deinococcus malanensis</name>
    <dbReference type="NCBI Taxonomy" id="1706855"/>
    <lineage>
        <taxon>Bacteria</taxon>
        <taxon>Thermotogati</taxon>
        <taxon>Deinococcota</taxon>
        <taxon>Deinococci</taxon>
        <taxon>Deinococcales</taxon>
        <taxon>Deinococcaceae</taxon>
        <taxon>Deinococcus</taxon>
    </lineage>
</organism>
<comment type="caution">
    <text evidence="3">The sequence shown here is derived from an EMBL/GenBank/DDBJ whole genome shotgun (WGS) entry which is preliminary data.</text>
</comment>
<dbReference type="SMART" id="SM00448">
    <property type="entry name" value="REC"/>
    <property type="match status" value="1"/>
</dbReference>
<evidence type="ECO:0000256" key="1">
    <source>
        <dbReference type="PROSITE-ProRule" id="PRU00169"/>
    </source>
</evidence>
<dbReference type="CDD" id="cd17557">
    <property type="entry name" value="REC_Rcp-like"/>
    <property type="match status" value="1"/>
</dbReference>
<accession>A0ABQ2F1V1</accession>
<dbReference type="Proteomes" id="UP000647587">
    <property type="component" value="Unassembled WGS sequence"/>
</dbReference>
<sequence length="140" mass="15505">MFNVLMVEDNQADVMLMELALEDFLPDLSLQVVPDGVDALAYLKRQPPYEHASRPQLMLLDGNTPRKSAVEVLAEVRQDPAFRDLPVLVFSGSTAEADAKKSIQAGATAYITKPTGLDEYTRVVQDTLGFWHARLAEAEE</sequence>
<dbReference type="SUPFAM" id="SSF52172">
    <property type="entry name" value="CheY-like"/>
    <property type="match status" value="1"/>
</dbReference>
<evidence type="ECO:0000313" key="3">
    <source>
        <dbReference type="EMBL" id="GGK41075.1"/>
    </source>
</evidence>
<dbReference type="InterPro" id="IPR001789">
    <property type="entry name" value="Sig_transdc_resp-reg_receiver"/>
</dbReference>
<feature type="domain" description="Response regulatory" evidence="2">
    <location>
        <begin position="3"/>
        <end position="128"/>
    </location>
</feature>
<dbReference type="InterPro" id="IPR052893">
    <property type="entry name" value="TCS_response_regulator"/>
</dbReference>
<dbReference type="InterPro" id="IPR011006">
    <property type="entry name" value="CheY-like_superfamily"/>
</dbReference>
<dbReference type="Pfam" id="PF00072">
    <property type="entry name" value="Response_reg"/>
    <property type="match status" value="1"/>
</dbReference>
<dbReference type="EMBL" id="BMPP01000025">
    <property type="protein sequence ID" value="GGK41075.1"/>
    <property type="molecule type" value="Genomic_DNA"/>
</dbReference>
<protein>
    <submittedName>
        <fullName evidence="3">Response regulator</fullName>
    </submittedName>
</protein>
<evidence type="ECO:0000313" key="4">
    <source>
        <dbReference type="Proteomes" id="UP000647587"/>
    </source>
</evidence>
<dbReference type="Gene3D" id="3.40.50.2300">
    <property type="match status" value="1"/>
</dbReference>
<reference evidence="4" key="1">
    <citation type="journal article" date="2019" name="Int. J. Syst. Evol. Microbiol.">
        <title>The Global Catalogue of Microorganisms (GCM) 10K type strain sequencing project: providing services to taxonomists for standard genome sequencing and annotation.</title>
        <authorList>
            <consortium name="The Broad Institute Genomics Platform"/>
            <consortium name="The Broad Institute Genome Sequencing Center for Infectious Disease"/>
            <person name="Wu L."/>
            <person name="Ma J."/>
        </authorList>
    </citation>
    <scope>NUCLEOTIDE SEQUENCE [LARGE SCALE GENOMIC DNA]</scope>
    <source>
        <strain evidence="4">JCM 30331</strain>
    </source>
</reference>
<keyword evidence="4" id="KW-1185">Reference proteome</keyword>
<dbReference type="PANTHER" id="PTHR44520">
    <property type="entry name" value="RESPONSE REGULATOR RCP1-RELATED"/>
    <property type="match status" value="1"/>
</dbReference>
<gene>
    <name evidence="3" type="ORF">GCM10008955_38630</name>
</gene>
<dbReference type="PANTHER" id="PTHR44520:SF2">
    <property type="entry name" value="RESPONSE REGULATOR RCP1"/>
    <property type="match status" value="1"/>
</dbReference>